<evidence type="ECO:0000313" key="2">
    <source>
        <dbReference type="EnsemblPlants" id="KEH41613"/>
    </source>
</evidence>
<evidence type="ECO:0000313" key="1">
    <source>
        <dbReference type="EMBL" id="KEH41613.1"/>
    </source>
</evidence>
<dbReference type="EMBL" id="CM001217">
    <property type="protein sequence ID" value="KEH41613.1"/>
    <property type="molecule type" value="Genomic_DNA"/>
</dbReference>
<accession>A0A072VJJ8</accession>
<organism evidence="1 3">
    <name type="scientific">Medicago truncatula</name>
    <name type="common">Barrel medic</name>
    <name type="synonym">Medicago tribuloides</name>
    <dbReference type="NCBI Taxonomy" id="3880"/>
    <lineage>
        <taxon>Eukaryota</taxon>
        <taxon>Viridiplantae</taxon>
        <taxon>Streptophyta</taxon>
        <taxon>Embryophyta</taxon>
        <taxon>Tracheophyta</taxon>
        <taxon>Spermatophyta</taxon>
        <taxon>Magnoliopsida</taxon>
        <taxon>eudicotyledons</taxon>
        <taxon>Gunneridae</taxon>
        <taxon>Pentapetalae</taxon>
        <taxon>rosids</taxon>
        <taxon>fabids</taxon>
        <taxon>Fabales</taxon>
        <taxon>Fabaceae</taxon>
        <taxon>Papilionoideae</taxon>
        <taxon>50 kb inversion clade</taxon>
        <taxon>NPAAA clade</taxon>
        <taxon>Hologalegina</taxon>
        <taxon>IRL clade</taxon>
        <taxon>Trifolieae</taxon>
        <taxon>Medicago</taxon>
    </lineage>
</organism>
<dbReference type="STRING" id="3880.A0A072VJJ8"/>
<protein>
    <submittedName>
        <fullName evidence="1">PPR containing protein, putative</fullName>
    </submittedName>
</protein>
<reference evidence="1 3" key="1">
    <citation type="journal article" date="2011" name="Nature">
        <title>The Medicago genome provides insight into the evolution of rhizobial symbioses.</title>
        <authorList>
            <person name="Young N.D."/>
            <person name="Debelle F."/>
            <person name="Oldroyd G.E."/>
            <person name="Geurts R."/>
            <person name="Cannon S.B."/>
            <person name="Udvardi M.K."/>
            <person name="Benedito V.A."/>
            <person name="Mayer K.F."/>
            <person name="Gouzy J."/>
            <person name="Schoof H."/>
            <person name="Van de Peer Y."/>
            <person name="Proost S."/>
            <person name="Cook D.R."/>
            <person name="Meyers B.C."/>
            <person name="Spannagl M."/>
            <person name="Cheung F."/>
            <person name="De Mita S."/>
            <person name="Krishnakumar V."/>
            <person name="Gundlach H."/>
            <person name="Zhou S."/>
            <person name="Mudge J."/>
            <person name="Bharti A.K."/>
            <person name="Murray J.D."/>
            <person name="Naoumkina M.A."/>
            <person name="Rosen B."/>
            <person name="Silverstein K.A."/>
            <person name="Tang H."/>
            <person name="Rombauts S."/>
            <person name="Zhao P.X."/>
            <person name="Zhou P."/>
            <person name="Barbe V."/>
            <person name="Bardou P."/>
            <person name="Bechner M."/>
            <person name="Bellec A."/>
            <person name="Berger A."/>
            <person name="Berges H."/>
            <person name="Bidwell S."/>
            <person name="Bisseling T."/>
            <person name="Choisne N."/>
            <person name="Couloux A."/>
            <person name="Denny R."/>
            <person name="Deshpande S."/>
            <person name="Dai X."/>
            <person name="Doyle J.J."/>
            <person name="Dudez A.M."/>
            <person name="Farmer A.D."/>
            <person name="Fouteau S."/>
            <person name="Franken C."/>
            <person name="Gibelin C."/>
            <person name="Gish J."/>
            <person name="Goldstein S."/>
            <person name="Gonzalez A.J."/>
            <person name="Green P.J."/>
            <person name="Hallab A."/>
            <person name="Hartog M."/>
            <person name="Hua A."/>
            <person name="Humphray S.J."/>
            <person name="Jeong D.H."/>
            <person name="Jing Y."/>
            <person name="Jocker A."/>
            <person name="Kenton S.M."/>
            <person name="Kim D.J."/>
            <person name="Klee K."/>
            <person name="Lai H."/>
            <person name="Lang C."/>
            <person name="Lin S."/>
            <person name="Macmil S.L."/>
            <person name="Magdelenat G."/>
            <person name="Matthews L."/>
            <person name="McCorrison J."/>
            <person name="Monaghan E.L."/>
            <person name="Mun J.H."/>
            <person name="Najar F.Z."/>
            <person name="Nicholson C."/>
            <person name="Noirot C."/>
            <person name="O'Bleness M."/>
            <person name="Paule C.R."/>
            <person name="Poulain J."/>
            <person name="Prion F."/>
            <person name="Qin B."/>
            <person name="Qu C."/>
            <person name="Retzel E.F."/>
            <person name="Riddle C."/>
            <person name="Sallet E."/>
            <person name="Samain S."/>
            <person name="Samson N."/>
            <person name="Sanders I."/>
            <person name="Saurat O."/>
            <person name="Scarpelli C."/>
            <person name="Schiex T."/>
            <person name="Segurens B."/>
            <person name="Severin A.J."/>
            <person name="Sherrier D.J."/>
            <person name="Shi R."/>
            <person name="Sims S."/>
            <person name="Singer S.R."/>
            <person name="Sinharoy S."/>
            <person name="Sterck L."/>
            <person name="Viollet A."/>
            <person name="Wang B.B."/>
            <person name="Wang K."/>
            <person name="Wang M."/>
            <person name="Wang X."/>
            <person name="Warfsmann J."/>
            <person name="Weissenbach J."/>
            <person name="White D.D."/>
            <person name="White J.D."/>
            <person name="Wiley G.B."/>
            <person name="Wincker P."/>
            <person name="Xing Y."/>
            <person name="Yang L."/>
            <person name="Yao Z."/>
            <person name="Ying F."/>
            <person name="Zhai J."/>
            <person name="Zhou L."/>
            <person name="Zuber A."/>
            <person name="Denarie J."/>
            <person name="Dixon R.A."/>
            <person name="May G.D."/>
            <person name="Schwartz D.C."/>
            <person name="Rogers J."/>
            <person name="Quetier F."/>
            <person name="Town C.D."/>
            <person name="Roe B.A."/>
        </authorList>
    </citation>
    <scope>NUCLEOTIDE SEQUENCE [LARGE SCALE GENOMIC DNA]</scope>
    <source>
        <strain evidence="1">A17</strain>
        <strain evidence="2 3">cv. Jemalong A17</strain>
    </source>
</reference>
<proteinExistence type="predicted"/>
<evidence type="ECO:0000313" key="3">
    <source>
        <dbReference type="Proteomes" id="UP000002051"/>
    </source>
</evidence>
<sequence>MENDIYGLNWDRSLVKVVVEKLCLKGYASYAEKMTKNLAKEFLPDEEICDLLIAGYCIDGKIDEART</sequence>
<dbReference type="AlphaFoldDB" id="A0A072VJJ8"/>
<keyword evidence="3" id="KW-1185">Reference proteome</keyword>
<dbReference type="Proteomes" id="UP000002051">
    <property type="component" value="Unassembled WGS sequence"/>
</dbReference>
<reference evidence="2" key="3">
    <citation type="submission" date="2015-04" db="UniProtKB">
        <authorList>
            <consortium name="EnsemblPlants"/>
        </authorList>
    </citation>
    <scope>IDENTIFICATION</scope>
    <source>
        <strain evidence="2">cv. Jemalong A17</strain>
    </source>
</reference>
<dbReference type="HOGENOM" id="CLU_2816186_0_0_1"/>
<reference evidence="1 3" key="2">
    <citation type="journal article" date="2014" name="BMC Genomics">
        <title>An improved genome release (version Mt4.0) for the model legume Medicago truncatula.</title>
        <authorList>
            <person name="Tang H."/>
            <person name="Krishnakumar V."/>
            <person name="Bidwell S."/>
            <person name="Rosen B."/>
            <person name="Chan A."/>
            <person name="Zhou S."/>
            <person name="Gentzbittel L."/>
            <person name="Childs K.L."/>
            <person name="Yandell M."/>
            <person name="Gundlach H."/>
            <person name="Mayer K.F."/>
            <person name="Schwartz D.C."/>
            <person name="Town C.D."/>
        </authorList>
    </citation>
    <scope>GENOME REANNOTATION</scope>
    <source>
        <strain evidence="1">A17</strain>
        <strain evidence="2 3">cv. Jemalong A17</strain>
    </source>
</reference>
<name>A0A072VJJ8_MEDTR</name>
<dbReference type="EnsemblPlants" id="KEH41613">
    <property type="protein sequence ID" value="KEH41613"/>
    <property type="gene ID" value="MTR_1g052810"/>
</dbReference>
<gene>
    <name evidence="1" type="ordered locus">MTR_1g052810</name>
</gene>